<name>A0A7Y2M2G3_9MICO</name>
<proteinExistence type="predicted"/>
<dbReference type="InterPro" id="IPR012349">
    <property type="entry name" value="Split_barrel_FMN-bd"/>
</dbReference>
<dbReference type="AlphaFoldDB" id="A0A7Y2M2G3"/>
<dbReference type="Gene3D" id="2.30.110.10">
    <property type="entry name" value="Electron Transport, Fmn-binding Protein, Chain A"/>
    <property type="match status" value="1"/>
</dbReference>
<dbReference type="RefSeq" id="WP_167035475.1">
    <property type="nucleotide sequence ID" value="NZ_BAAANA010000002.1"/>
</dbReference>
<evidence type="ECO:0000313" key="1">
    <source>
        <dbReference type="EMBL" id="NNH05280.1"/>
    </source>
</evidence>
<reference evidence="1 2" key="1">
    <citation type="submission" date="2020-05" db="EMBL/GenBank/DDBJ databases">
        <title>MicrobeNet Type strains.</title>
        <authorList>
            <person name="Nicholson A.C."/>
        </authorList>
    </citation>
    <scope>NUCLEOTIDE SEQUENCE [LARGE SCALE GENOMIC DNA]</scope>
    <source>
        <strain evidence="1 2">JCM 14282</strain>
    </source>
</reference>
<dbReference type="EMBL" id="JABEMB010000039">
    <property type="protein sequence ID" value="NNH05280.1"/>
    <property type="molecule type" value="Genomic_DNA"/>
</dbReference>
<dbReference type="Proteomes" id="UP000543598">
    <property type="component" value="Unassembled WGS sequence"/>
</dbReference>
<organism evidence="1 2">
    <name type="scientific">Microbacterium ulmi</name>
    <dbReference type="NCBI Taxonomy" id="179095"/>
    <lineage>
        <taxon>Bacteria</taxon>
        <taxon>Bacillati</taxon>
        <taxon>Actinomycetota</taxon>
        <taxon>Actinomycetes</taxon>
        <taxon>Micrococcales</taxon>
        <taxon>Microbacteriaceae</taxon>
        <taxon>Microbacterium</taxon>
    </lineage>
</organism>
<evidence type="ECO:0000313" key="2">
    <source>
        <dbReference type="Proteomes" id="UP000543598"/>
    </source>
</evidence>
<sequence length="128" mass="14661">MSLKKRWLALLGRTLNPRTLAAAKRGRGPFSFVRHVGRRSGRTFETPLVLARVPDGFVAELTYGADVNWYRNIVAAGGEIGHRGRMHRIVSVENLDRDAGLRAFGGFRRILLRILRRHEFRLIRVEDE</sequence>
<accession>A0A7Y2M2G3</accession>
<protein>
    <submittedName>
        <fullName evidence="1">Nitroreductase family deazaflavin-dependent oxidoreductase</fullName>
    </submittedName>
</protein>
<keyword evidence="2" id="KW-1185">Reference proteome</keyword>
<gene>
    <name evidence="1" type="ORF">HLA99_15650</name>
</gene>
<comment type="caution">
    <text evidence="1">The sequence shown here is derived from an EMBL/GenBank/DDBJ whole genome shotgun (WGS) entry which is preliminary data.</text>
</comment>